<comment type="caution">
    <text evidence="3">The sequence shown here is derived from an EMBL/GenBank/DDBJ whole genome shotgun (WGS) entry which is preliminary data.</text>
</comment>
<dbReference type="RefSeq" id="WP_203883092.1">
    <property type="nucleotide sequence ID" value="NZ_BAABHH010000004.1"/>
</dbReference>
<feature type="compositionally biased region" description="Basic residues" evidence="1">
    <location>
        <begin position="51"/>
        <end position="61"/>
    </location>
</feature>
<dbReference type="EMBL" id="BONV01000010">
    <property type="protein sequence ID" value="GIG79636.1"/>
    <property type="molecule type" value="Genomic_DNA"/>
</dbReference>
<feature type="region of interest" description="Disordered" evidence="1">
    <location>
        <begin position="90"/>
        <end position="130"/>
    </location>
</feature>
<organism evidence="3 4">
    <name type="scientific">Planotetraspora kaengkrachanensis</name>
    <dbReference type="NCBI Taxonomy" id="575193"/>
    <lineage>
        <taxon>Bacteria</taxon>
        <taxon>Bacillati</taxon>
        <taxon>Actinomycetota</taxon>
        <taxon>Actinomycetes</taxon>
        <taxon>Streptosporangiales</taxon>
        <taxon>Streptosporangiaceae</taxon>
        <taxon>Planotetraspora</taxon>
    </lineage>
</organism>
<keyword evidence="4" id="KW-1185">Reference proteome</keyword>
<feature type="signal peptide" evidence="2">
    <location>
        <begin position="1"/>
        <end position="23"/>
    </location>
</feature>
<dbReference type="AlphaFoldDB" id="A0A8J3PRB2"/>
<evidence type="ECO:0000313" key="4">
    <source>
        <dbReference type="Proteomes" id="UP000630097"/>
    </source>
</evidence>
<dbReference type="Proteomes" id="UP000630097">
    <property type="component" value="Unassembled WGS sequence"/>
</dbReference>
<feature type="compositionally biased region" description="Polar residues" evidence="1">
    <location>
        <begin position="90"/>
        <end position="100"/>
    </location>
</feature>
<sequence length="130" mass="14188">MSNFKSLVGVLTISTALTGGAIALETAVAAGAANATTVMSGCRGCGDGWGRGHRNRNHNRNRNHERQHERQHEHQLQSLLRDFALLVTPFQKTDNQTNPMQKQNNKSKAKAAYPPAPSTHAPYVTPQMSD</sequence>
<evidence type="ECO:0000256" key="1">
    <source>
        <dbReference type="SAM" id="MobiDB-lite"/>
    </source>
</evidence>
<feature type="chain" id="PRO_5038691808" description="C2H2-type domain-containing protein" evidence="2">
    <location>
        <begin position="24"/>
        <end position="130"/>
    </location>
</feature>
<protein>
    <recommendedName>
        <fullName evidence="5">C2H2-type domain-containing protein</fullName>
    </recommendedName>
</protein>
<keyword evidence="2" id="KW-0732">Signal</keyword>
<name>A0A8J3PRB2_9ACTN</name>
<evidence type="ECO:0000313" key="3">
    <source>
        <dbReference type="EMBL" id="GIG79636.1"/>
    </source>
</evidence>
<reference evidence="3 4" key="1">
    <citation type="submission" date="2021-01" db="EMBL/GenBank/DDBJ databases">
        <title>Whole genome shotgun sequence of Planotetraspora kaengkrachanensis NBRC 104272.</title>
        <authorList>
            <person name="Komaki H."/>
            <person name="Tamura T."/>
        </authorList>
    </citation>
    <scope>NUCLEOTIDE SEQUENCE [LARGE SCALE GENOMIC DNA]</scope>
    <source>
        <strain evidence="3 4">NBRC 104272</strain>
    </source>
</reference>
<feature type="compositionally biased region" description="Basic and acidic residues" evidence="1">
    <location>
        <begin position="62"/>
        <end position="75"/>
    </location>
</feature>
<evidence type="ECO:0008006" key="5">
    <source>
        <dbReference type="Google" id="ProtNLM"/>
    </source>
</evidence>
<gene>
    <name evidence="3" type="ORF">Pka01_27630</name>
</gene>
<feature type="compositionally biased region" description="Low complexity" evidence="1">
    <location>
        <begin position="101"/>
        <end position="113"/>
    </location>
</feature>
<evidence type="ECO:0000256" key="2">
    <source>
        <dbReference type="SAM" id="SignalP"/>
    </source>
</evidence>
<proteinExistence type="predicted"/>
<feature type="region of interest" description="Disordered" evidence="1">
    <location>
        <begin position="48"/>
        <end position="76"/>
    </location>
</feature>
<accession>A0A8J3PRB2</accession>